<dbReference type="Proteomes" id="UP000304953">
    <property type="component" value="Unassembled WGS sequence"/>
</dbReference>
<protein>
    <submittedName>
        <fullName evidence="1">Sigma-70 family RNA polymerase sigma factor</fullName>
    </submittedName>
</protein>
<evidence type="ECO:0000313" key="2">
    <source>
        <dbReference type="Proteomes" id="UP000304953"/>
    </source>
</evidence>
<dbReference type="EMBL" id="SRYA01000005">
    <property type="protein sequence ID" value="TGY97715.1"/>
    <property type="molecule type" value="Genomic_DNA"/>
</dbReference>
<reference evidence="1" key="1">
    <citation type="submission" date="2019-04" db="EMBL/GenBank/DDBJ databases">
        <title>Microbes associate with the intestines of laboratory mice.</title>
        <authorList>
            <person name="Navarre W."/>
            <person name="Wong E."/>
            <person name="Huang K."/>
            <person name="Tropini C."/>
            <person name="Ng K."/>
            <person name="Yu B."/>
        </authorList>
    </citation>
    <scope>NUCLEOTIDE SEQUENCE</scope>
    <source>
        <strain evidence="1">NM01_1-7b</strain>
    </source>
</reference>
<organism evidence="1 2">
    <name type="scientific">Petralouisia muris</name>
    <dbReference type="NCBI Taxonomy" id="3032872"/>
    <lineage>
        <taxon>Bacteria</taxon>
        <taxon>Bacillati</taxon>
        <taxon>Bacillota</taxon>
        <taxon>Clostridia</taxon>
        <taxon>Lachnospirales</taxon>
        <taxon>Lachnospiraceae</taxon>
        <taxon>Petralouisia</taxon>
    </lineage>
</organism>
<accession>A0AC61S170</accession>
<proteinExistence type="predicted"/>
<name>A0AC61S170_9FIRM</name>
<keyword evidence="2" id="KW-1185">Reference proteome</keyword>
<gene>
    <name evidence="1" type="ORF">E5329_03675</name>
</gene>
<sequence length="178" mass="20910">MKKGKGADRIDKEAYFSYLLDTYERLVYSICFKMTGNQFDAEDLTQETFLSVYKNLATFQKDYEKAWVCKIATNKGLDFLKSAKRRSEPKEDTYFEEIKDEKASPEETYLRRESKEYVYTICQSLKSPYREIATEHFYREKTAKEIANEQGKGIKTIQTQIYRAKAMIRKIMEGRAAG</sequence>
<comment type="caution">
    <text evidence="1">The sequence shown here is derived from an EMBL/GenBank/DDBJ whole genome shotgun (WGS) entry which is preliminary data.</text>
</comment>
<evidence type="ECO:0000313" key="1">
    <source>
        <dbReference type="EMBL" id="TGY97715.1"/>
    </source>
</evidence>